<proteinExistence type="predicted"/>
<evidence type="ECO:0000313" key="4">
    <source>
        <dbReference type="EMBL" id="KAK0418261.1"/>
    </source>
</evidence>
<feature type="compositionally biased region" description="Polar residues" evidence="1">
    <location>
        <begin position="53"/>
        <end position="67"/>
    </location>
</feature>
<dbReference type="PRINTS" id="PR00700">
    <property type="entry name" value="PRTYPHPHTASE"/>
</dbReference>
<evidence type="ECO:0000259" key="3">
    <source>
        <dbReference type="PROSITE" id="PS50056"/>
    </source>
</evidence>
<dbReference type="EMBL" id="JAUCMV010000002">
    <property type="protein sequence ID" value="KAK0418261.1"/>
    <property type="molecule type" value="Genomic_DNA"/>
</dbReference>
<organism evidence="4 5">
    <name type="scientific">Steinernema hermaphroditum</name>
    <dbReference type="NCBI Taxonomy" id="289476"/>
    <lineage>
        <taxon>Eukaryota</taxon>
        <taxon>Metazoa</taxon>
        <taxon>Ecdysozoa</taxon>
        <taxon>Nematoda</taxon>
        <taxon>Chromadorea</taxon>
        <taxon>Rhabditida</taxon>
        <taxon>Tylenchina</taxon>
        <taxon>Panagrolaimomorpha</taxon>
        <taxon>Strongyloidoidea</taxon>
        <taxon>Steinernematidae</taxon>
        <taxon>Steinernema</taxon>
    </lineage>
</organism>
<evidence type="ECO:0000313" key="5">
    <source>
        <dbReference type="Proteomes" id="UP001175271"/>
    </source>
</evidence>
<dbReference type="SUPFAM" id="SSF52799">
    <property type="entry name" value="(Phosphotyrosine protein) phosphatases II"/>
    <property type="match status" value="1"/>
</dbReference>
<dbReference type="SMART" id="SM00404">
    <property type="entry name" value="PTPc_motif"/>
    <property type="match status" value="1"/>
</dbReference>
<dbReference type="InterPro" id="IPR016130">
    <property type="entry name" value="Tyr_Pase_AS"/>
</dbReference>
<protein>
    <recommendedName>
        <fullName evidence="6">Tyrosine-protein phosphatase domain-containing protein</fullName>
    </recommendedName>
</protein>
<dbReference type="InterPro" id="IPR052782">
    <property type="entry name" value="Oocyte-zygote_transition_reg"/>
</dbReference>
<dbReference type="PROSITE" id="PS50056">
    <property type="entry name" value="TYR_PHOSPHATASE_2"/>
    <property type="match status" value="1"/>
</dbReference>
<feature type="compositionally biased region" description="Basic and acidic residues" evidence="1">
    <location>
        <begin position="28"/>
        <end position="52"/>
    </location>
</feature>
<feature type="domain" description="Tyrosine-protein phosphatase" evidence="2">
    <location>
        <begin position="108"/>
        <end position="407"/>
    </location>
</feature>
<evidence type="ECO:0000259" key="2">
    <source>
        <dbReference type="PROSITE" id="PS50055"/>
    </source>
</evidence>
<feature type="compositionally biased region" description="Basic and acidic residues" evidence="1">
    <location>
        <begin position="1"/>
        <end position="16"/>
    </location>
</feature>
<name>A0AA39M1K7_9BILA</name>
<dbReference type="CDD" id="cd00047">
    <property type="entry name" value="PTPc"/>
    <property type="match status" value="1"/>
</dbReference>
<dbReference type="PROSITE" id="PS50055">
    <property type="entry name" value="TYR_PHOSPHATASE_PTP"/>
    <property type="match status" value="1"/>
</dbReference>
<comment type="caution">
    <text evidence="4">The sequence shown here is derived from an EMBL/GenBank/DDBJ whole genome shotgun (WGS) entry which is preliminary data.</text>
</comment>
<sequence>MPRKESSPQKGNDHHGTSGYTTSGSPRNGDKPALEDDEKPQKQSEVAEDRDATGNQGTSGSKYAAETAQTTVKSSFLGSDSKEEFSEQTQKMIEEWMENISKVGIRGIREEFIKEKRTILPSMPYEAFNENEARNRYDDVLLLDHSRVKLQNKDDDYIHASLLNISDGYSFICAQAPMSNTCGYFYRMAIEQQCNVIVMLCDFREKTFMKSDNAKAKSKSRSVSKTATRSKDRDDEEGGRHVKVEKSYDYVPQEEGDFLVFGALTVRNRKTRNVGGTKGNRELEKIIQRELEITDVRTKKVSTITHLHYLTWPDHRVPASPFTSLEVCRIARYLAKSKPVLVHCSAGIGRTGTLTLVEMALHRMMKPDRSQTTFRMVDALNDIRNARWHSVQNDQQYVFAHRCVIEQLVEFGALTKSQRVSKFITDHDNFVKRKNAEHGLKPRKPA</sequence>
<gene>
    <name evidence="4" type="ORF">QR680_013464</name>
</gene>
<evidence type="ECO:0000256" key="1">
    <source>
        <dbReference type="SAM" id="MobiDB-lite"/>
    </source>
</evidence>
<feature type="region of interest" description="Disordered" evidence="1">
    <location>
        <begin position="214"/>
        <end position="241"/>
    </location>
</feature>
<dbReference type="InterPro" id="IPR000242">
    <property type="entry name" value="PTP_cat"/>
</dbReference>
<dbReference type="Pfam" id="PF00102">
    <property type="entry name" value="Y_phosphatase"/>
    <property type="match status" value="2"/>
</dbReference>
<dbReference type="InterPro" id="IPR003595">
    <property type="entry name" value="Tyr_Pase_cat"/>
</dbReference>
<dbReference type="InterPro" id="IPR029021">
    <property type="entry name" value="Prot-tyrosine_phosphatase-like"/>
</dbReference>
<keyword evidence="5" id="KW-1185">Reference proteome</keyword>
<dbReference type="AlphaFoldDB" id="A0AA39M1K7"/>
<dbReference type="InterPro" id="IPR000387">
    <property type="entry name" value="Tyr_Pase_dom"/>
</dbReference>
<dbReference type="PANTHER" id="PTHR46163:SF15">
    <property type="entry name" value="TYROSINE-PROTEIN PHOSPHATASE DOMAIN-CONTAINING PROTEIN"/>
    <property type="match status" value="1"/>
</dbReference>
<feature type="region of interest" description="Disordered" evidence="1">
    <location>
        <begin position="1"/>
        <end position="67"/>
    </location>
</feature>
<dbReference type="PROSITE" id="PS00383">
    <property type="entry name" value="TYR_PHOSPHATASE_1"/>
    <property type="match status" value="1"/>
</dbReference>
<dbReference type="Gene3D" id="3.90.190.10">
    <property type="entry name" value="Protein tyrosine phosphatase superfamily"/>
    <property type="match status" value="1"/>
</dbReference>
<feature type="compositionally biased region" description="Basic and acidic residues" evidence="1">
    <location>
        <begin position="229"/>
        <end position="241"/>
    </location>
</feature>
<evidence type="ECO:0008006" key="6">
    <source>
        <dbReference type="Google" id="ProtNLM"/>
    </source>
</evidence>
<accession>A0AA39M1K7</accession>
<reference evidence="4" key="1">
    <citation type="submission" date="2023-06" db="EMBL/GenBank/DDBJ databases">
        <title>Genomic analysis of the entomopathogenic nematode Steinernema hermaphroditum.</title>
        <authorList>
            <person name="Schwarz E.M."/>
            <person name="Heppert J.K."/>
            <person name="Baniya A."/>
            <person name="Schwartz H.T."/>
            <person name="Tan C.-H."/>
            <person name="Antoshechkin I."/>
            <person name="Sternberg P.W."/>
            <person name="Goodrich-Blair H."/>
            <person name="Dillman A.R."/>
        </authorList>
    </citation>
    <scope>NUCLEOTIDE SEQUENCE</scope>
    <source>
        <strain evidence="4">PS9179</strain>
        <tissue evidence="4">Whole animal</tissue>
    </source>
</reference>
<dbReference type="SMART" id="SM00194">
    <property type="entry name" value="PTPc"/>
    <property type="match status" value="1"/>
</dbReference>
<feature type="domain" description="Tyrosine specific protein phosphatases" evidence="3">
    <location>
        <begin position="325"/>
        <end position="398"/>
    </location>
</feature>
<dbReference type="Proteomes" id="UP001175271">
    <property type="component" value="Unassembled WGS sequence"/>
</dbReference>
<dbReference type="GO" id="GO:0004725">
    <property type="term" value="F:protein tyrosine phosphatase activity"/>
    <property type="evidence" value="ECO:0007669"/>
    <property type="project" value="InterPro"/>
</dbReference>
<dbReference type="PANTHER" id="PTHR46163">
    <property type="entry name" value="TYROSINE-PROTEIN PHOSPHATASE-RELATED"/>
    <property type="match status" value="1"/>
</dbReference>